<dbReference type="RefSeq" id="WP_011763538.1">
    <property type="nucleotide sequence ID" value="NC_008701.1"/>
</dbReference>
<keyword evidence="4 6" id="KW-0808">Transferase</keyword>
<evidence type="ECO:0000256" key="1">
    <source>
        <dbReference type="ARBA" id="ARBA00001968"/>
    </source>
</evidence>
<dbReference type="AlphaFoldDB" id="A1RVI1"/>
<comment type="similarity">
    <text evidence="2 6">Belongs to the alpha-IPM synthase/homocitrate synthase family.</text>
</comment>
<evidence type="ECO:0000259" key="7">
    <source>
        <dbReference type="PROSITE" id="PS50991"/>
    </source>
</evidence>
<dbReference type="InterPro" id="IPR013785">
    <property type="entry name" value="Aldolase_TIM"/>
</dbReference>
<evidence type="ECO:0000256" key="4">
    <source>
        <dbReference type="ARBA" id="ARBA00022679"/>
    </source>
</evidence>
<dbReference type="PROSITE" id="PS00816">
    <property type="entry name" value="AIPM_HOMOCIT_SYNTH_2"/>
    <property type="match status" value="1"/>
</dbReference>
<dbReference type="NCBIfam" id="NF002085">
    <property type="entry name" value="PRK00915.1-2"/>
    <property type="match status" value="1"/>
</dbReference>
<dbReference type="KEGG" id="pis:Pisl_1814"/>
<organism evidence="8 9">
    <name type="scientific">Pyrobaculum islandicum (strain DSM 4184 / JCM 9189 / GEO3)</name>
    <dbReference type="NCBI Taxonomy" id="384616"/>
    <lineage>
        <taxon>Archaea</taxon>
        <taxon>Thermoproteota</taxon>
        <taxon>Thermoprotei</taxon>
        <taxon>Thermoproteales</taxon>
        <taxon>Thermoproteaceae</taxon>
        <taxon>Pyrobaculum</taxon>
    </lineage>
</organism>
<dbReference type="Gene3D" id="1.10.238.260">
    <property type="match status" value="1"/>
</dbReference>
<evidence type="ECO:0000256" key="6">
    <source>
        <dbReference type="RuleBase" id="RU003523"/>
    </source>
</evidence>
<gene>
    <name evidence="8" type="ordered locus">Pisl_1814</name>
</gene>
<dbReference type="PANTHER" id="PTHR42880">
    <property type="entry name" value="HOMOCITRATE SYNTHASE"/>
    <property type="match status" value="1"/>
</dbReference>
<dbReference type="FunFam" id="1.10.238.260:FF:000001">
    <property type="entry name" value="2-isopropylmalate synthase"/>
    <property type="match status" value="1"/>
</dbReference>
<comment type="cofactor">
    <cofactor evidence="1">
        <name>a divalent metal cation</name>
        <dbReference type="ChEBI" id="CHEBI:60240"/>
    </cofactor>
</comment>
<accession>A1RVI1</accession>
<evidence type="ECO:0000256" key="2">
    <source>
        <dbReference type="ARBA" id="ARBA00006154"/>
    </source>
</evidence>
<dbReference type="STRING" id="384616.Pisl_1814"/>
<evidence type="ECO:0000256" key="5">
    <source>
        <dbReference type="ARBA" id="ARBA00030312"/>
    </source>
</evidence>
<evidence type="ECO:0000313" key="9">
    <source>
        <dbReference type="Proteomes" id="UP000002595"/>
    </source>
</evidence>
<dbReference type="CDD" id="cd07940">
    <property type="entry name" value="DRE_TIM_IPMS"/>
    <property type="match status" value="1"/>
</dbReference>
<dbReference type="SUPFAM" id="SSF51569">
    <property type="entry name" value="Aldolase"/>
    <property type="match status" value="1"/>
</dbReference>
<dbReference type="EMBL" id="CP000504">
    <property type="protein sequence ID" value="ABL88963.1"/>
    <property type="molecule type" value="Genomic_DNA"/>
</dbReference>
<dbReference type="PROSITE" id="PS50991">
    <property type="entry name" value="PYR_CT"/>
    <property type="match status" value="1"/>
</dbReference>
<dbReference type="GO" id="GO:0046912">
    <property type="term" value="F:acyltransferase activity, acyl groups converted into alkyl on transfer"/>
    <property type="evidence" value="ECO:0007669"/>
    <property type="project" value="InterPro"/>
</dbReference>
<dbReference type="Pfam" id="PF22617">
    <property type="entry name" value="HCS_D2"/>
    <property type="match status" value="1"/>
</dbReference>
<dbReference type="eggNOG" id="arCOG02092">
    <property type="taxonomic scope" value="Archaea"/>
</dbReference>
<dbReference type="InterPro" id="IPR002034">
    <property type="entry name" value="AIPM/Hcit_synth_CS"/>
</dbReference>
<reference evidence="8" key="1">
    <citation type="submission" date="2006-12" db="EMBL/GenBank/DDBJ databases">
        <title>Complete sequence of Pyrobaculum islandicum DSM 4184.</title>
        <authorList>
            <person name="Copeland A."/>
            <person name="Lucas S."/>
            <person name="Lapidus A."/>
            <person name="Barry K."/>
            <person name="Detter J.C."/>
            <person name="Glavina del Rio T."/>
            <person name="Dalin E."/>
            <person name="Tice H."/>
            <person name="Pitluck S."/>
            <person name="Meincke L."/>
            <person name="Brettin T."/>
            <person name="Bruce D."/>
            <person name="Han C."/>
            <person name="Tapia R."/>
            <person name="Gilna P."/>
            <person name="Schmutz J."/>
            <person name="Larimer F."/>
            <person name="Land M."/>
            <person name="Hauser L."/>
            <person name="Kyrpides N."/>
            <person name="Mikhailova N."/>
            <person name="Cozen A.E."/>
            <person name="Fitz-Gibbon S.T."/>
            <person name="House C.H."/>
            <person name="Saltikov C."/>
            <person name="Lowe T."/>
            <person name="Richardson P."/>
        </authorList>
    </citation>
    <scope>NUCLEOTIDE SEQUENCE [LARGE SCALE GENOMIC DNA]</scope>
    <source>
        <strain evidence="8">DSM 4184</strain>
    </source>
</reference>
<evidence type="ECO:0000313" key="8">
    <source>
        <dbReference type="EMBL" id="ABL88963.1"/>
    </source>
</evidence>
<dbReference type="InterPro" id="IPR000891">
    <property type="entry name" value="PYR_CT"/>
</dbReference>
<name>A1RVI1_PYRIL</name>
<dbReference type="OrthoDB" id="6555at2157"/>
<comment type="subunit">
    <text evidence="3">Homodimer.</text>
</comment>
<dbReference type="NCBIfam" id="TIGR02090">
    <property type="entry name" value="LEU1_arch"/>
    <property type="match status" value="1"/>
</dbReference>
<evidence type="ECO:0000256" key="3">
    <source>
        <dbReference type="ARBA" id="ARBA00011738"/>
    </source>
</evidence>
<dbReference type="PROSITE" id="PS00815">
    <property type="entry name" value="AIPM_HOMOCIT_SYNTH_1"/>
    <property type="match status" value="1"/>
</dbReference>
<dbReference type="HOGENOM" id="CLU_022158_4_2_2"/>
<feature type="domain" description="Pyruvate carboxyltransferase" evidence="7">
    <location>
        <begin position="30"/>
        <end position="282"/>
    </location>
</feature>
<dbReference type="InterPro" id="IPR054691">
    <property type="entry name" value="LeuA/HCS_post-cat"/>
</dbReference>
<dbReference type="GeneID" id="4617668"/>
<keyword evidence="9" id="KW-1185">Reference proteome</keyword>
<proteinExistence type="inferred from homology"/>
<sequence length="406" mass="45003">MHYHDGRLYIIHKAYIGVDFRAYGFGARVIKIFDTTLRDGEQMPGVALSNEEKLQIALALDEAGVDMIEAGFAAVSKDEQIAIRQIAKEVYRADVVSLARMSKSDVDAAVSADVDMVHVFIATSDIHLKYKLGISREEALRRVEEVVSYAKSYGVKVLFSAEDATRSDLEFLARVYKTAIEAGADEINVPDTVGIMTPSRMAYLIRFLRERLPPVPMHIHCHDDFGMAVANTITAIENGADVAQVVVNNFGERAGNAALEEVVAALHFLLGMRTNVKLEKLYELSQLVSKLFGVPVPPNKAVVGENAFSHEAGIHVHGVLNNPFTYEPMRPEDVGNKRRIVLGKHSGRHAVEWALKNMGINPSEDLVEYVLNTVKELAVKKVKIDESILKEIVTTYITAKSRRYAI</sequence>
<dbReference type="Pfam" id="PF00682">
    <property type="entry name" value="HMGL-like"/>
    <property type="match status" value="1"/>
</dbReference>
<keyword evidence="8" id="KW-0012">Acyltransferase</keyword>
<dbReference type="Gene3D" id="3.20.20.70">
    <property type="entry name" value="Aldolase class I"/>
    <property type="match status" value="1"/>
</dbReference>
<dbReference type="InterPro" id="IPR011830">
    <property type="entry name" value="LEU1_arch"/>
</dbReference>
<dbReference type="FunFam" id="3.20.20.70:FF:000010">
    <property type="entry name" value="2-isopropylmalate synthase"/>
    <property type="match status" value="1"/>
</dbReference>
<dbReference type="GO" id="GO:0019752">
    <property type="term" value="P:carboxylic acid metabolic process"/>
    <property type="evidence" value="ECO:0007669"/>
    <property type="project" value="InterPro"/>
</dbReference>
<dbReference type="PANTHER" id="PTHR42880:SF2">
    <property type="entry name" value="(R)-CITRAMALATE SYNTHASE CIMA"/>
    <property type="match status" value="1"/>
</dbReference>
<dbReference type="Proteomes" id="UP000002595">
    <property type="component" value="Chromosome"/>
</dbReference>
<protein>
    <recommendedName>
        <fullName evidence="5">Alpha-isopropylmalate synthase</fullName>
    </recommendedName>
</protein>